<dbReference type="GO" id="GO:0046394">
    <property type="term" value="P:carboxylic acid biosynthetic process"/>
    <property type="evidence" value="ECO:0007669"/>
    <property type="project" value="UniProtKB-ARBA"/>
</dbReference>
<accession>A0A061AXU8</accession>
<dbReference type="OrthoDB" id="310895at2759"/>
<dbReference type="GO" id="GO:0004030">
    <property type="term" value="F:aldehyde dehydrogenase [NAD(P)+] activity"/>
    <property type="evidence" value="ECO:0007669"/>
    <property type="project" value="UniProtKB-ARBA"/>
</dbReference>
<dbReference type="InterPro" id="IPR029510">
    <property type="entry name" value="Ald_DH_CS_GLU"/>
</dbReference>
<name>A0A061AXU8_CYBFA</name>
<dbReference type="InterPro" id="IPR016161">
    <property type="entry name" value="Ald_DH/histidinol_DH"/>
</dbReference>
<dbReference type="VEuPathDB" id="FungiDB:BON22_2669"/>
<evidence type="ECO:0000256" key="4">
    <source>
        <dbReference type="RuleBase" id="RU003345"/>
    </source>
</evidence>
<keyword evidence="2 4" id="KW-0560">Oxidoreductase</keyword>
<evidence type="ECO:0000256" key="1">
    <source>
        <dbReference type="ARBA" id="ARBA00009986"/>
    </source>
</evidence>
<dbReference type="PROSITE" id="PS00687">
    <property type="entry name" value="ALDEHYDE_DEHYDR_GLU"/>
    <property type="match status" value="1"/>
</dbReference>
<dbReference type="FunFam" id="3.40.605.10:FF:000026">
    <property type="entry name" value="Aldehyde dehydrogenase, putative"/>
    <property type="match status" value="1"/>
</dbReference>
<evidence type="ECO:0000259" key="5">
    <source>
        <dbReference type="Pfam" id="PF00171"/>
    </source>
</evidence>
<proteinExistence type="inferred from homology"/>
<dbReference type="PANTHER" id="PTHR11699">
    <property type="entry name" value="ALDEHYDE DEHYDROGENASE-RELATED"/>
    <property type="match status" value="1"/>
</dbReference>
<dbReference type="Pfam" id="PF00171">
    <property type="entry name" value="Aldedh"/>
    <property type="match status" value="1"/>
</dbReference>
<dbReference type="SUPFAM" id="SSF53720">
    <property type="entry name" value="ALDH-like"/>
    <property type="match status" value="1"/>
</dbReference>
<dbReference type="AlphaFoldDB" id="A0A061AXU8"/>
<dbReference type="CDD" id="cd07091">
    <property type="entry name" value="ALDH_F1-2_Ald2-like"/>
    <property type="match status" value="1"/>
</dbReference>
<reference evidence="6" key="1">
    <citation type="journal article" date="2014" name="Genome Announc.">
        <title>Genome sequence of the yeast Cyberlindnera fabianii (Hansenula fabianii).</title>
        <authorList>
            <person name="Freel K.C."/>
            <person name="Sarilar V."/>
            <person name="Neuveglise C."/>
            <person name="Devillers H."/>
            <person name="Friedrich A."/>
            <person name="Schacherer J."/>
        </authorList>
    </citation>
    <scope>NUCLEOTIDE SEQUENCE</scope>
    <source>
        <strain evidence="6">YJS4271</strain>
    </source>
</reference>
<protein>
    <submittedName>
        <fullName evidence="6">CYFA0S09e02564g1_1</fullName>
    </submittedName>
</protein>
<gene>
    <name evidence="6" type="ORF">CYFA0S_09e02564g</name>
</gene>
<organism evidence="6">
    <name type="scientific">Cyberlindnera fabianii</name>
    <name type="common">Yeast</name>
    <name type="synonym">Hansenula fabianii</name>
    <dbReference type="NCBI Taxonomy" id="36022"/>
    <lineage>
        <taxon>Eukaryota</taxon>
        <taxon>Fungi</taxon>
        <taxon>Dikarya</taxon>
        <taxon>Ascomycota</taxon>
        <taxon>Saccharomycotina</taxon>
        <taxon>Saccharomycetes</taxon>
        <taxon>Phaffomycetales</taxon>
        <taxon>Phaffomycetaceae</taxon>
        <taxon>Cyberlindnera</taxon>
    </lineage>
</organism>
<dbReference type="InterPro" id="IPR016162">
    <property type="entry name" value="Ald_DH_N"/>
</dbReference>
<dbReference type="FunFam" id="3.40.309.10:FF:000012">
    <property type="entry name" value="Betaine aldehyde dehydrogenase"/>
    <property type="match status" value="1"/>
</dbReference>
<feature type="domain" description="Aldehyde dehydrogenase" evidence="5">
    <location>
        <begin position="59"/>
        <end position="513"/>
    </location>
</feature>
<comment type="similarity">
    <text evidence="1 4">Belongs to the aldehyde dehydrogenase family.</text>
</comment>
<dbReference type="PhylomeDB" id="A0A061AXU8"/>
<feature type="active site" evidence="3">
    <location>
        <position position="289"/>
    </location>
</feature>
<dbReference type="Gene3D" id="3.40.605.10">
    <property type="entry name" value="Aldehyde Dehydrogenase, Chain A, domain 1"/>
    <property type="match status" value="1"/>
</dbReference>
<evidence type="ECO:0000313" key="6">
    <source>
        <dbReference type="EMBL" id="CDR42391.1"/>
    </source>
</evidence>
<dbReference type="Gene3D" id="3.40.309.10">
    <property type="entry name" value="Aldehyde Dehydrogenase, Chain A, domain 2"/>
    <property type="match status" value="1"/>
</dbReference>
<dbReference type="InterPro" id="IPR015590">
    <property type="entry name" value="Aldehyde_DH_dom"/>
</dbReference>
<dbReference type="EMBL" id="LK052894">
    <property type="protein sequence ID" value="CDR42391.1"/>
    <property type="molecule type" value="Genomic_DNA"/>
</dbReference>
<dbReference type="InterPro" id="IPR016163">
    <property type="entry name" value="Ald_DH_C"/>
</dbReference>
<evidence type="ECO:0000256" key="2">
    <source>
        <dbReference type="ARBA" id="ARBA00023002"/>
    </source>
</evidence>
<sequence>MAVASLPLRQSSAFTLKSAFRTMTTNRSIAEPIKITLPNGLSYEQPTGIFVNNNFYQTEKTIEVESPATEEVVAHVYAASSDDVDYAVNAAEKAFEETWSTAPAKERARLLLKLADLVEKNKELMSSIESFDNGKTLALSRVDVGLVIDYLRYTAGFADKIDGRSIPTEGYVNYTYREPLGVCGQIIPWNFPVMMLSWKIAPALVTGNTVVLKPASATPLNALFFASLCKEAGFPDGVVNIVPGPGKTCGDAILNHPKIRKIAFTGSTEIGRDVMVKAAQSNLKKVTLELGGKSPHIVFDDCDFKKTLDNLVSGIFSNAGQVCSSGSRIYVQDTIYDKLLSEFKTHLETKIKVGSPFDESNYQGAITNKQQFDTILKYIDIGKKSSAKLLTGGERIGTKGYYIQPTVFYDVAPDAQIMKEEIFGPVVVISKFSTIDEVVKLANDSEYGLGAGIQAENISRALAVAKQIKSGTVWINTYNDFDATVPFGGYKQSGFGREMGEEALDNYTQVKAVRIKLDL</sequence>
<dbReference type="FunFam" id="3.40.605.10:FF:000001">
    <property type="entry name" value="Aldehyde dehydrogenase 1"/>
    <property type="match status" value="1"/>
</dbReference>
<evidence type="ECO:0000256" key="3">
    <source>
        <dbReference type="PROSITE-ProRule" id="PRU10007"/>
    </source>
</evidence>